<dbReference type="EMBL" id="BQNB010011967">
    <property type="protein sequence ID" value="GJS97498.1"/>
    <property type="molecule type" value="Genomic_DNA"/>
</dbReference>
<feature type="compositionally biased region" description="Polar residues" evidence="1">
    <location>
        <begin position="187"/>
        <end position="200"/>
    </location>
</feature>
<sequence length="399" mass="45992">MHTRASNSELVKPLPERILNRRRRRRNRRVPFDERNNPPKNPRIVYLPILNINHFCHFLDTFENLFPMDDEPMWAADRVVAPTPGSAIIILETTNEFAIKDNIIKIFYHGLSKITQDILNAASGGIFLYKTPNQAYQLFEDKQSTNAFVNQTFMDLKTQFETVAKNHQASIQNLETKFDRLADKQSGRPSRSLPSNTQPNLKGHNSKAYQPPQSHNERVNAVFTRSEEDFNALLDEGNKILHSIEGTLLEEKIFAEFDEFMTMTADENTDSESDTKDAPFEKITINNNYKIKTSLEEPLTDIELKPLPDNLEYVFLEEPSFLPVIISSHLSKEKKSKLISVFKKHKKAFTWKTIDIPGICPSFCKHKIQLLDDKKPVVQKQRRLNPNIQEVVKKEIMGG</sequence>
<feature type="region of interest" description="Disordered" evidence="1">
    <location>
        <begin position="182"/>
        <end position="215"/>
    </location>
</feature>
<evidence type="ECO:0000313" key="2">
    <source>
        <dbReference type="EMBL" id="GJS97498.1"/>
    </source>
</evidence>
<reference evidence="2" key="2">
    <citation type="submission" date="2022-01" db="EMBL/GenBank/DDBJ databases">
        <authorList>
            <person name="Yamashiro T."/>
            <person name="Shiraishi A."/>
            <person name="Satake H."/>
            <person name="Nakayama K."/>
        </authorList>
    </citation>
    <scope>NUCLEOTIDE SEQUENCE</scope>
</reference>
<feature type="non-terminal residue" evidence="2">
    <location>
        <position position="399"/>
    </location>
</feature>
<dbReference type="Gene3D" id="3.10.10.10">
    <property type="entry name" value="HIV Type 1 Reverse Transcriptase, subunit A, domain 1"/>
    <property type="match status" value="1"/>
</dbReference>
<protein>
    <recommendedName>
        <fullName evidence="4">Reverse transcriptase domain-containing protein</fullName>
    </recommendedName>
</protein>
<evidence type="ECO:0000256" key="1">
    <source>
        <dbReference type="SAM" id="MobiDB-lite"/>
    </source>
</evidence>
<comment type="caution">
    <text evidence="2">The sequence shown here is derived from an EMBL/GenBank/DDBJ whole genome shotgun (WGS) entry which is preliminary data.</text>
</comment>
<dbReference type="Proteomes" id="UP001151760">
    <property type="component" value="Unassembled WGS sequence"/>
</dbReference>
<reference evidence="2" key="1">
    <citation type="journal article" date="2022" name="Int. J. Mol. Sci.">
        <title>Draft Genome of Tanacetum Coccineum: Genomic Comparison of Closely Related Tanacetum-Family Plants.</title>
        <authorList>
            <person name="Yamashiro T."/>
            <person name="Shiraishi A."/>
            <person name="Nakayama K."/>
            <person name="Satake H."/>
        </authorList>
    </citation>
    <scope>NUCLEOTIDE SEQUENCE</scope>
</reference>
<evidence type="ECO:0000313" key="3">
    <source>
        <dbReference type="Proteomes" id="UP001151760"/>
    </source>
</evidence>
<proteinExistence type="predicted"/>
<evidence type="ECO:0008006" key="4">
    <source>
        <dbReference type="Google" id="ProtNLM"/>
    </source>
</evidence>
<accession>A0ABQ5A653</accession>
<organism evidence="2 3">
    <name type="scientific">Tanacetum coccineum</name>
    <dbReference type="NCBI Taxonomy" id="301880"/>
    <lineage>
        <taxon>Eukaryota</taxon>
        <taxon>Viridiplantae</taxon>
        <taxon>Streptophyta</taxon>
        <taxon>Embryophyta</taxon>
        <taxon>Tracheophyta</taxon>
        <taxon>Spermatophyta</taxon>
        <taxon>Magnoliopsida</taxon>
        <taxon>eudicotyledons</taxon>
        <taxon>Gunneridae</taxon>
        <taxon>Pentapetalae</taxon>
        <taxon>asterids</taxon>
        <taxon>campanulids</taxon>
        <taxon>Asterales</taxon>
        <taxon>Asteraceae</taxon>
        <taxon>Asteroideae</taxon>
        <taxon>Anthemideae</taxon>
        <taxon>Anthemidinae</taxon>
        <taxon>Tanacetum</taxon>
    </lineage>
</organism>
<name>A0ABQ5A653_9ASTR</name>
<gene>
    <name evidence="2" type="ORF">Tco_0804466</name>
</gene>
<keyword evidence="3" id="KW-1185">Reference proteome</keyword>